<dbReference type="AlphaFoldDB" id="A0A2S3ZFZ5"/>
<comment type="caution">
    <text evidence="3">The sequence shown here is derived from an EMBL/GenBank/DDBJ whole genome shotgun (WGS) entry which is preliminary data.</text>
</comment>
<organism evidence="3 4">
    <name type="scientific">Cryobacterium zongtaii</name>
    <dbReference type="NCBI Taxonomy" id="1259217"/>
    <lineage>
        <taxon>Bacteria</taxon>
        <taxon>Bacillati</taxon>
        <taxon>Actinomycetota</taxon>
        <taxon>Actinomycetes</taxon>
        <taxon>Micrococcales</taxon>
        <taxon>Microbacteriaceae</taxon>
        <taxon>Cryobacterium</taxon>
    </lineage>
</organism>
<dbReference type="EMBL" id="PPXF01000037">
    <property type="protein sequence ID" value="POH66306.1"/>
    <property type="molecule type" value="Genomic_DNA"/>
</dbReference>
<proteinExistence type="predicted"/>
<evidence type="ECO:0000256" key="1">
    <source>
        <dbReference type="SAM" id="MobiDB-lite"/>
    </source>
</evidence>
<name>A0A2S3ZFZ5_9MICO</name>
<evidence type="ECO:0000313" key="3">
    <source>
        <dbReference type="EMBL" id="POH66306.1"/>
    </source>
</evidence>
<feature type="transmembrane region" description="Helical" evidence="2">
    <location>
        <begin position="17"/>
        <end position="38"/>
    </location>
</feature>
<protein>
    <submittedName>
        <fullName evidence="3">Uncharacterized protein</fullName>
    </submittedName>
</protein>
<reference evidence="3 4" key="1">
    <citation type="submission" date="2018-01" db="EMBL/GenBank/DDBJ databases">
        <title>Cryobacterium sp. nov., from glaciers in China.</title>
        <authorList>
            <person name="Liu Q."/>
            <person name="Xin Y.-H."/>
        </authorList>
    </citation>
    <scope>NUCLEOTIDE SEQUENCE [LARGE SCALE GENOMIC DNA]</scope>
    <source>
        <strain evidence="3 4">TMB1-8</strain>
    </source>
</reference>
<feature type="region of interest" description="Disordered" evidence="1">
    <location>
        <begin position="253"/>
        <end position="276"/>
    </location>
</feature>
<keyword evidence="2" id="KW-1133">Transmembrane helix</keyword>
<keyword evidence="2" id="KW-0472">Membrane</keyword>
<accession>A0A2S3ZFZ5</accession>
<dbReference type="Proteomes" id="UP000237104">
    <property type="component" value="Unassembled WGS sequence"/>
</dbReference>
<gene>
    <name evidence="3" type="ORF">C3B59_07670</name>
</gene>
<evidence type="ECO:0000313" key="4">
    <source>
        <dbReference type="Proteomes" id="UP000237104"/>
    </source>
</evidence>
<keyword evidence="2" id="KW-0812">Transmembrane</keyword>
<sequence length="276" mass="30313">MGNVSVSSTARRRIRTFSVWVWVWGAVVLFIGALNTYADVGIGDEGFAILGDGENPWDVEDPPVFEPDGTTYSGEGSGLIRIPLEDHDQGPYIVRLVAGDYLDLYATRVEDLSQPADDRGYPENIGYFYDPDDEALVLPPDGDLELWVRTDDPWELTLQKAEVDEITDGFASGEGNDFLVYRGDAVSARFQHKGDGIFYVTIQTIGERSDRPIIESGDVDQRLSWNPTDAVYISIEADDGRGAWSVDIDELAPDAPTVVEPDPADPDPAETPRGTP</sequence>
<evidence type="ECO:0000256" key="2">
    <source>
        <dbReference type="SAM" id="Phobius"/>
    </source>
</evidence>